<proteinExistence type="inferred from homology"/>
<dbReference type="Proteomes" id="UP001208570">
    <property type="component" value="Unassembled WGS sequence"/>
</dbReference>
<dbReference type="InterPro" id="IPR036734">
    <property type="entry name" value="Neur_chan_lig-bd_sf"/>
</dbReference>
<dbReference type="AlphaFoldDB" id="A0AAD9K275"/>
<feature type="region of interest" description="Disordered" evidence="12">
    <location>
        <begin position="276"/>
        <end position="296"/>
    </location>
</feature>
<keyword evidence="8 11" id="KW-0406">Ion transport</keyword>
<name>A0AAD9K275_9ANNE</name>
<dbReference type="InterPro" id="IPR038050">
    <property type="entry name" value="Neuro_actylchol_rec"/>
</dbReference>
<keyword evidence="10 11" id="KW-0407">Ion channel</keyword>
<dbReference type="InterPro" id="IPR006028">
    <property type="entry name" value="GABAA/Glycine_rcpt"/>
</dbReference>
<evidence type="ECO:0000256" key="7">
    <source>
        <dbReference type="ARBA" id="ARBA00022989"/>
    </source>
</evidence>
<dbReference type="GO" id="GO:0005886">
    <property type="term" value="C:plasma membrane"/>
    <property type="evidence" value="ECO:0007669"/>
    <property type="project" value="UniProtKB-SubCell"/>
</dbReference>
<evidence type="ECO:0000256" key="11">
    <source>
        <dbReference type="RuleBase" id="RU000687"/>
    </source>
</evidence>
<dbReference type="InterPro" id="IPR006029">
    <property type="entry name" value="Neurotrans-gated_channel_TM"/>
</dbReference>
<evidence type="ECO:0000313" key="16">
    <source>
        <dbReference type="Proteomes" id="UP001208570"/>
    </source>
</evidence>
<feature type="domain" description="Neurotransmitter-gated ion-channel transmembrane" evidence="14">
    <location>
        <begin position="191"/>
        <end position="284"/>
    </location>
</feature>
<feature type="transmembrane region" description="Helical" evidence="11">
    <location>
        <begin position="246"/>
        <end position="268"/>
    </location>
</feature>
<dbReference type="InterPro" id="IPR036719">
    <property type="entry name" value="Neuro-gated_channel_TM_sf"/>
</dbReference>
<keyword evidence="6" id="KW-0732">Signal</keyword>
<protein>
    <submittedName>
        <fullName evidence="15">Uncharacterized protein</fullName>
    </submittedName>
</protein>
<dbReference type="InterPro" id="IPR006202">
    <property type="entry name" value="Neur_chan_lig-bd"/>
</dbReference>
<evidence type="ECO:0000256" key="12">
    <source>
        <dbReference type="SAM" id="MobiDB-lite"/>
    </source>
</evidence>
<keyword evidence="7 11" id="KW-1133">Transmembrane helix</keyword>
<evidence type="ECO:0000256" key="3">
    <source>
        <dbReference type="ARBA" id="ARBA00022448"/>
    </source>
</evidence>
<dbReference type="PANTHER" id="PTHR18945">
    <property type="entry name" value="NEUROTRANSMITTER GATED ION CHANNEL"/>
    <property type="match status" value="1"/>
</dbReference>
<evidence type="ECO:0000256" key="9">
    <source>
        <dbReference type="ARBA" id="ARBA00023136"/>
    </source>
</evidence>
<dbReference type="GO" id="GO:0004888">
    <property type="term" value="F:transmembrane signaling receptor activity"/>
    <property type="evidence" value="ECO:0007669"/>
    <property type="project" value="InterPro"/>
</dbReference>
<evidence type="ECO:0000256" key="2">
    <source>
        <dbReference type="ARBA" id="ARBA00004236"/>
    </source>
</evidence>
<dbReference type="InterPro" id="IPR006201">
    <property type="entry name" value="Neur_channel"/>
</dbReference>
<dbReference type="GO" id="GO:0005230">
    <property type="term" value="F:extracellular ligand-gated monoatomic ion channel activity"/>
    <property type="evidence" value="ECO:0007669"/>
    <property type="project" value="InterPro"/>
</dbReference>
<dbReference type="PRINTS" id="PR00252">
    <property type="entry name" value="NRIONCHANNEL"/>
</dbReference>
<dbReference type="PROSITE" id="PS00236">
    <property type="entry name" value="NEUROTR_ION_CHANNEL"/>
    <property type="match status" value="1"/>
</dbReference>
<dbReference type="SUPFAM" id="SSF63712">
    <property type="entry name" value="Nicotinic receptor ligand binding domain-like"/>
    <property type="match status" value="1"/>
</dbReference>
<keyword evidence="3 11" id="KW-0813">Transport</keyword>
<feature type="transmembrane region" description="Helical" evidence="11">
    <location>
        <begin position="186"/>
        <end position="208"/>
    </location>
</feature>
<dbReference type="CDD" id="cd19049">
    <property type="entry name" value="LGIC_TM_anion"/>
    <property type="match status" value="1"/>
</dbReference>
<feature type="domain" description="Neurotransmitter-gated ion-channel ligand-binding" evidence="13">
    <location>
        <begin position="20"/>
        <end position="162"/>
    </location>
</feature>
<dbReference type="SUPFAM" id="SSF90112">
    <property type="entry name" value="Neurotransmitter-gated ion-channel transmembrane pore"/>
    <property type="match status" value="1"/>
</dbReference>
<evidence type="ECO:0000256" key="8">
    <source>
        <dbReference type="ARBA" id="ARBA00023065"/>
    </source>
</evidence>
<evidence type="ECO:0000259" key="14">
    <source>
        <dbReference type="Pfam" id="PF02932"/>
    </source>
</evidence>
<gene>
    <name evidence="15" type="ORF">LSH36_84g02004</name>
</gene>
<keyword evidence="5 11" id="KW-0812">Transmembrane</keyword>
<comment type="caution">
    <text evidence="15">The sequence shown here is derived from an EMBL/GenBank/DDBJ whole genome shotgun (WGS) entry which is preliminary data.</text>
</comment>
<dbReference type="PRINTS" id="PR00253">
    <property type="entry name" value="GABAARECEPTR"/>
</dbReference>
<feature type="transmembrane region" description="Helical" evidence="11">
    <location>
        <begin position="214"/>
        <end position="234"/>
    </location>
</feature>
<dbReference type="NCBIfam" id="TIGR00860">
    <property type="entry name" value="LIC"/>
    <property type="match status" value="1"/>
</dbReference>
<reference evidence="15" key="1">
    <citation type="journal article" date="2023" name="Mol. Biol. Evol.">
        <title>Third-Generation Sequencing Reveals the Adaptive Role of the Epigenome in Three Deep-Sea Polychaetes.</title>
        <authorList>
            <person name="Perez M."/>
            <person name="Aroh O."/>
            <person name="Sun Y."/>
            <person name="Lan Y."/>
            <person name="Juniper S.K."/>
            <person name="Young C.R."/>
            <person name="Angers B."/>
            <person name="Qian P.Y."/>
        </authorList>
    </citation>
    <scope>NUCLEOTIDE SEQUENCE</scope>
    <source>
        <strain evidence="15">P08H-3</strain>
    </source>
</reference>
<dbReference type="Gene3D" id="2.70.170.10">
    <property type="entry name" value="Neurotransmitter-gated ion-channel ligand-binding domain"/>
    <property type="match status" value="1"/>
</dbReference>
<evidence type="ECO:0000256" key="6">
    <source>
        <dbReference type="ARBA" id="ARBA00022729"/>
    </source>
</evidence>
<keyword evidence="16" id="KW-1185">Reference proteome</keyword>
<evidence type="ECO:0000313" key="15">
    <source>
        <dbReference type="EMBL" id="KAK2163161.1"/>
    </source>
</evidence>
<organism evidence="15 16">
    <name type="scientific">Paralvinella palmiformis</name>
    <dbReference type="NCBI Taxonomy" id="53620"/>
    <lineage>
        <taxon>Eukaryota</taxon>
        <taxon>Metazoa</taxon>
        <taxon>Spiralia</taxon>
        <taxon>Lophotrochozoa</taxon>
        <taxon>Annelida</taxon>
        <taxon>Polychaeta</taxon>
        <taxon>Sedentaria</taxon>
        <taxon>Canalipalpata</taxon>
        <taxon>Terebellida</taxon>
        <taxon>Terebelliformia</taxon>
        <taxon>Alvinellidae</taxon>
        <taxon>Paralvinella</taxon>
    </lineage>
</organism>
<evidence type="ECO:0000259" key="13">
    <source>
        <dbReference type="Pfam" id="PF02931"/>
    </source>
</evidence>
<comment type="subcellular location">
    <subcellularLocation>
        <location evidence="2">Cell membrane</location>
    </subcellularLocation>
    <subcellularLocation>
        <location evidence="1">Membrane</location>
        <topology evidence="1">Multi-pass membrane protein</topology>
    </subcellularLocation>
</comment>
<keyword evidence="9 11" id="KW-0472">Membrane</keyword>
<dbReference type="Pfam" id="PF02932">
    <property type="entry name" value="Neur_chan_memb"/>
    <property type="match status" value="1"/>
</dbReference>
<dbReference type="EMBL" id="JAODUP010000084">
    <property type="protein sequence ID" value="KAK2163161.1"/>
    <property type="molecule type" value="Genomic_DNA"/>
</dbReference>
<comment type="similarity">
    <text evidence="11">Belongs to the ligand-gated ion channel (TC 1.A.9) family.</text>
</comment>
<dbReference type="Gene3D" id="1.20.58.390">
    <property type="entry name" value="Neurotransmitter-gated ion-channel transmembrane domain"/>
    <property type="match status" value="1"/>
</dbReference>
<dbReference type="Pfam" id="PF02931">
    <property type="entry name" value="Neur_chan_LBD"/>
    <property type="match status" value="1"/>
</dbReference>
<evidence type="ECO:0000256" key="5">
    <source>
        <dbReference type="ARBA" id="ARBA00022692"/>
    </source>
</evidence>
<accession>A0AAD9K275</accession>
<dbReference type="InterPro" id="IPR018000">
    <property type="entry name" value="Neurotransmitter_ion_chnl_CS"/>
</dbReference>
<sequence>MARCWAELVERLSDDCSSWTFSINCYFRQSWEDKRLSFTPVGNITELRPSVTMFDNLWKPDTFFLNGRTSYLHTVTSSNKLFRITPSGNILYSQRLTVKSSCPMRLEKYPLDSQECPLSFGSFGYEINDVTYQWLDVPRPVKKYQDITMAQFQLGRITPGNSTVGNNIERRSILEVKFQLTREIGYYLLQIYLPTYLNVVMSWVSFWINREAAPARVTLGITTLLTTCTIGITVREGIPKVSYSTALDVYLLMCFSFVFAALVEYAGVNYFTKTGSKEGSTDSEEIGSKEGSTGSEEVTMLKEKCHSLQEKDQPLLTTATYSGGQSVQHTLTTDINGHTVISVNKTMTHNTDSCLTMFLHCLRDWTEVDTAWRILTCPCVAPRCSFVEFGGRLDIAELCPPLIAEDNFRSDRCRYS</sequence>
<keyword evidence="4" id="KW-1003">Cell membrane</keyword>
<comment type="caution">
    <text evidence="11">Lacks conserved residue(s) required for the propagation of feature annotation.</text>
</comment>
<evidence type="ECO:0000256" key="1">
    <source>
        <dbReference type="ARBA" id="ARBA00004141"/>
    </source>
</evidence>
<evidence type="ECO:0000256" key="4">
    <source>
        <dbReference type="ARBA" id="ARBA00022475"/>
    </source>
</evidence>
<evidence type="ECO:0000256" key="10">
    <source>
        <dbReference type="ARBA" id="ARBA00023303"/>
    </source>
</evidence>